<feature type="non-terminal residue" evidence="2">
    <location>
        <position position="1"/>
    </location>
</feature>
<dbReference type="Proteomes" id="UP001642360">
    <property type="component" value="Unassembled WGS sequence"/>
</dbReference>
<organism evidence="2 3">
    <name type="scientific">Ilex paraguariensis</name>
    <name type="common">yerba mate</name>
    <dbReference type="NCBI Taxonomy" id="185542"/>
    <lineage>
        <taxon>Eukaryota</taxon>
        <taxon>Viridiplantae</taxon>
        <taxon>Streptophyta</taxon>
        <taxon>Embryophyta</taxon>
        <taxon>Tracheophyta</taxon>
        <taxon>Spermatophyta</taxon>
        <taxon>Magnoliopsida</taxon>
        <taxon>eudicotyledons</taxon>
        <taxon>Gunneridae</taxon>
        <taxon>Pentapetalae</taxon>
        <taxon>asterids</taxon>
        <taxon>campanulids</taxon>
        <taxon>Aquifoliales</taxon>
        <taxon>Aquifoliaceae</taxon>
        <taxon>Ilex</taxon>
    </lineage>
</organism>
<evidence type="ECO:0000313" key="3">
    <source>
        <dbReference type="Proteomes" id="UP001642360"/>
    </source>
</evidence>
<reference evidence="2 3" key="1">
    <citation type="submission" date="2024-02" db="EMBL/GenBank/DDBJ databases">
        <authorList>
            <person name="Vignale AGUSTIN F."/>
            <person name="Sosa J E."/>
            <person name="Modenutti C."/>
        </authorList>
    </citation>
    <scope>NUCLEOTIDE SEQUENCE [LARGE SCALE GENOMIC DNA]</scope>
</reference>
<gene>
    <name evidence="2" type="ORF">ILEXP_LOCUS34220</name>
</gene>
<feature type="region of interest" description="Disordered" evidence="1">
    <location>
        <begin position="138"/>
        <end position="168"/>
    </location>
</feature>
<feature type="compositionally biased region" description="Basic and acidic residues" evidence="1">
    <location>
        <begin position="142"/>
        <end position="155"/>
    </location>
</feature>
<evidence type="ECO:0000256" key="1">
    <source>
        <dbReference type="SAM" id="MobiDB-lite"/>
    </source>
</evidence>
<comment type="caution">
    <text evidence="2">The sequence shown here is derived from an EMBL/GenBank/DDBJ whole genome shotgun (WGS) entry which is preliminary data.</text>
</comment>
<dbReference type="EMBL" id="CAUOFW020004314">
    <property type="protein sequence ID" value="CAK9165076.1"/>
    <property type="molecule type" value="Genomic_DNA"/>
</dbReference>
<feature type="region of interest" description="Disordered" evidence="1">
    <location>
        <begin position="85"/>
        <end position="114"/>
    </location>
</feature>
<keyword evidence="3" id="KW-1185">Reference proteome</keyword>
<sequence length="168" mass="18992">IIFIDLLTVYHGGSHHWLICNQDKKPYLSNLKSPSLSSLQTKYSSCTILNPQKLQNNTKKHSRDCRFTDRQGEFIPDVYEIDEIGTLPSGATKSRQHSGEGDAQARADSVGVEGGLTEEVFEGLDEEVEASYRRYVQRQRHSREGNGEEQLKHLTQEAVNMDVDVEGR</sequence>
<name>A0ABC8T6N1_9AQUA</name>
<protein>
    <submittedName>
        <fullName evidence="2">Uncharacterized protein</fullName>
    </submittedName>
</protein>
<evidence type="ECO:0000313" key="2">
    <source>
        <dbReference type="EMBL" id="CAK9165076.1"/>
    </source>
</evidence>
<proteinExistence type="predicted"/>
<accession>A0ABC8T6N1</accession>
<dbReference type="AlphaFoldDB" id="A0ABC8T6N1"/>